<dbReference type="EMBL" id="CM051404">
    <property type="protein sequence ID" value="KAJ4706187.1"/>
    <property type="molecule type" value="Genomic_DNA"/>
</dbReference>
<accession>A0ACC1X4F2</accession>
<organism evidence="1 2">
    <name type="scientific">Melia azedarach</name>
    <name type="common">Chinaberry tree</name>
    <dbReference type="NCBI Taxonomy" id="155640"/>
    <lineage>
        <taxon>Eukaryota</taxon>
        <taxon>Viridiplantae</taxon>
        <taxon>Streptophyta</taxon>
        <taxon>Embryophyta</taxon>
        <taxon>Tracheophyta</taxon>
        <taxon>Spermatophyta</taxon>
        <taxon>Magnoliopsida</taxon>
        <taxon>eudicotyledons</taxon>
        <taxon>Gunneridae</taxon>
        <taxon>Pentapetalae</taxon>
        <taxon>rosids</taxon>
        <taxon>malvids</taxon>
        <taxon>Sapindales</taxon>
        <taxon>Meliaceae</taxon>
        <taxon>Melia</taxon>
    </lineage>
</organism>
<sequence>MVWCVLLIKKSKIPPLPPGPPGLPVVGNLPFIEHDFHHYFAKLFTQVYGMIFELKLGSKICIQISSSSLAKQVLKEQDAIFANRCPPAAASVTLHGLHNIPPWVSNGPEWRQLCKVFIQELISILMLAMLCVEKRKEKIKLHYPWTQIKGLLPDTVIAGTDTTSTTVEWAMAEILQHPEIRRKVQGGGFVQAFLSLAQKMVAYVFAILLQCFDWILLEGMELDFSDKFGIILKKSDPLVAIPTARLSYPELYN</sequence>
<protein>
    <submittedName>
        <fullName evidence="1">Cytochrome P450</fullName>
    </submittedName>
</protein>
<dbReference type="Proteomes" id="UP001164539">
    <property type="component" value="Chromosome 11"/>
</dbReference>
<reference evidence="1 2" key="1">
    <citation type="journal article" date="2023" name="Science">
        <title>Complex scaffold remodeling in plant triterpene biosynthesis.</title>
        <authorList>
            <person name="De La Pena R."/>
            <person name="Hodgson H."/>
            <person name="Liu J.C."/>
            <person name="Stephenson M.J."/>
            <person name="Martin A.C."/>
            <person name="Owen C."/>
            <person name="Harkess A."/>
            <person name="Leebens-Mack J."/>
            <person name="Jimenez L.E."/>
            <person name="Osbourn A."/>
            <person name="Sattely E.S."/>
        </authorList>
    </citation>
    <scope>NUCLEOTIDE SEQUENCE [LARGE SCALE GENOMIC DNA]</scope>
    <source>
        <strain evidence="2">cv. JPN11</strain>
        <tissue evidence="1">Leaf</tissue>
    </source>
</reference>
<proteinExistence type="predicted"/>
<evidence type="ECO:0000313" key="1">
    <source>
        <dbReference type="EMBL" id="KAJ4706187.1"/>
    </source>
</evidence>
<evidence type="ECO:0000313" key="2">
    <source>
        <dbReference type="Proteomes" id="UP001164539"/>
    </source>
</evidence>
<keyword evidence="2" id="KW-1185">Reference proteome</keyword>
<gene>
    <name evidence="1" type="ORF">OWV82_019870</name>
</gene>
<name>A0ACC1X4F2_MELAZ</name>
<comment type="caution">
    <text evidence="1">The sequence shown here is derived from an EMBL/GenBank/DDBJ whole genome shotgun (WGS) entry which is preliminary data.</text>
</comment>